<organism evidence="2 3">
    <name type="scientific">Chionoecetes opilio</name>
    <name type="common">Atlantic snow crab</name>
    <name type="synonym">Cancer opilio</name>
    <dbReference type="NCBI Taxonomy" id="41210"/>
    <lineage>
        <taxon>Eukaryota</taxon>
        <taxon>Metazoa</taxon>
        <taxon>Ecdysozoa</taxon>
        <taxon>Arthropoda</taxon>
        <taxon>Crustacea</taxon>
        <taxon>Multicrustacea</taxon>
        <taxon>Malacostraca</taxon>
        <taxon>Eumalacostraca</taxon>
        <taxon>Eucarida</taxon>
        <taxon>Decapoda</taxon>
        <taxon>Pleocyemata</taxon>
        <taxon>Brachyura</taxon>
        <taxon>Eubrachyura</taxon>
        <taxon>Majoidea</taxon>
        <taxon>Majidae</taxon>
        <taxon>Chionoecetes</taxon>
    </lineage>
</organism>
<protein>
    <submittedName>
        <fullName evidence="2">Uncharacterized protein</fullName>
    </submittedName>
</protein>
<accession>A0A8J4XLM1</accession>
<comment type="caution">
    <text evidence="2">The sequence shown here is derived from an EMBL/GenBank/DDBJ whole genome shotgun (WGS) entry which is preliminary data.</text>
</comment>
<gene>
    <name evidence="2" type="ORF">GWK47_002704</name>
</gene>
<feature type="region of interest" description="Disordered" evidence="1">
    <location>
        <begin position="89"/>
        <end position="159"/>
    </location>
</feature>
<dbReference type="AlphaFoldDB" id="A0A8J4XLM1"/>
<evidence type="ECO:0000313" key="3">
    <source>
        <dbReference type="Proteomes" id="UP000770661"/>
    </source>
</evidence>
<dbReference type="EMBL" id="JACEEZ010024972">
    <property type="protein sequence ID" value="KAG0706013.1"/>
    <property type="molecule type" value="Genomic_DNA"/>
</dbReference>
<feature type="region of interest" description="Disordered" evidence="1">
    <location>
        <begin position="1"/>
        <end position="32"/>
    </location>
</feature>
<sequence>MHVPPSLQQPQRGPGRRGVTHALTNTPNDQEKAGFRYAAAPTFPPLPTPTTTPGECAYCSVFGGTAPGGAAGGLRGGKCATTARNTPVAQGHYSCPARPPPPYPGPAPPPTPAVGGAEWAEREGRPHGPPQTRESDVGGAASKVPTPLTITTTPAAPGG</sequence>
<feature type="compositionally biased region" description="Low complexity" evidence="1">
    <location>
        <begin position="145"/>
        <end position="159"/>
    </location>
</feature>
<name>A0A8J4XLM1_CHIOP</name>
<keyword evidence="3" id="KW-1185">Reference proteome</keyword>
<proteinExistence type="predicted"/>
<evidence type="ECO:0000313" key="2">
    <source>
        <dbReference type="EMBL" id="KAG0706013.1"/>
    </source>
</evidence>
<reference evidence="2" key="1">
    <citation type="submission" date="2020-07" db="EMBL/GenBank/DDBJ databases">
        <title>The High-quality genome of the commercially important snow crab, Chionoecetes opilio.</title>
        <authorList>
            <person name="Jeong J.-H."/>
            <person name="Ryu S."/>
        </authorList>
    </citation>
    <scope>NUCLEOTIDE SEQUENCE</scope>
    <source>
        <strain evidence="2">MADBK_172401_WGS</strain>
        <tissue evidence="2">Digestive gland</tissue>
    </source>
</reference>
<feature type="compositionally biased region" description="Polar residues" evidence="1">
    <location>
        <begin position="1"/>
        <end position="11"/>
    </location>
</feature>
<dbReference type="Proteomes" id="UP000770661">
    <property type="component" value="Unassembled WGS sequence"/>
</dbReference>
<feature type="compositionally biased region" description="Pro residues" evidence="1">
    <location>
        <begin position="97"/>
        <end position="112"/>
    </location>
</feature>
<evidence type="ECO:0000256" key="1">
    <source>
        <dbReference type="SAM" id="MobiDB-lite"/>
    </source>
</evidence>